<evidence type="ECO:0000313" key="13">
    <source>
        <dbReference type="Proteomes" id="UP000295662"/>
    </source>
</evidence>
<reference evidence="12 13" key="1">
    <citation type="submission" date="2019-03" db="EMBL/GenBank/DDBJ databases">
        <title>Genomic Encyclopedia of Archaeal and Bacterial Type Strains, Phase II (KMG-II): from individual species to whole genera.</title>
        <authorList>
            <person name="Goeker M."/>
        </authorList>
    </citation>
    <scope>NUCLEOTIDE SEQUENCE [LARGE SCALE GENOMIC DNA]</scope>
    <source>
        <strain evidence="12 13">ATCC 25309</strain>
    </source>
</reference>
<feature type="active site" evidence="9">
    <location>
        <position position="135"/>
    </location>
</feature>
<dbReference type="Pfam" id="PF08544">
    <property type="entry name" value="GHMP_kinases_C"/>
    <property type="match status" value="1"/>
</dbReference>
<comment type="caution">
    <text evidence="12">The sequence shown here is derived from an EMBL/GenBank/DDBJ whole genome shotgun (WGS) entry which is preliminary data.</text>
</comment>
<evidence type="ECO:0000256" key="5">
    <source>
        <dbReference type="ARBA" id="ARBA00022741"/>
    </source>
</evidence>
<evidence type="ECO:0000256" key="7">
    <source>
        <dbReference type="ARBA" id="ARBA00022840"/>
    </source>
</evidence>
<dbReference type="GO" id="GO:0016114">
    <property type="term" value="P:terpenoid biosynthetic process"/>
    <property type="evidence" value="ECO:0007669"/>
    <property type="project" value="UniProtKB-UniRule"/>
</dbReference>
<feature type="domain" description="GHMP kinase N-terminal" evidence="10">
    <location>
        <begin position="65"/>
        <end position="141"/>
    </location>
</feature>
<dbReference type="UniPathway" id="UPA00056">
    <property type="reaction ID" value="UER00094"/>
</dbReference>
<dbReference type="AlphaFoldDB" id="A0A4R7S4N1"/>
<dbReference type="GO" id="GO:0050515">
    <property type="term" value="F:4-(cytidine 5'-diphospho)-2-C-methyl-D-erythritol kinase activity"/>
    <property type="evidence" value="ECO:0007669"/>
    <property type="project" value="UniProtKB-UniRule"/>
</dbReference>
<evidence type="ECO:0000256" key="8">
    <source>
        <dbReference type="ARBA" id="ARBA00032554"/>
    </source>
</evidence>
<dbReference type="InterPro" id="IPR013750">
    <property type="entry name" value="GHMP_kinase_C_dom"/>
</dbReference>
<dbReference type="RefSeq" id="WP_243838729.1">
    <property type="nucleotide sequence ID" value="NZ_SOCA01000002.1"/>
</dbReference>
<dbReference type="InterPro" id="IPR036554">
    <property type="entry name" value="GHMP_kinase_C_sf"/>
</dbReference>
<dbReference type="HAMAP" id="MF_00061">
    <property type="entry name" value="IspE"/>
    <property type="match status" value="1"/>
</dbReference>
<keyword evidence="7 9" id="KW-0067">ATP-binding</keyword>
<dbReference type="Gene3D" id="3.30.70.890">
    <property type="entry name" value="GHMP kinase, C-terminal domain"/>
    <property type="match status" value="1"/>
</dbReference>
<dbReference type="PANTHER" id="PTHR43527">
    <property type="entry name" value="4-DIPHOSPHOCYTIDYL-2-C-METHYL-D-ERYTHRITOL KINASE, CHLOROPLASTIC"/>
    <property type="match status" value="1"/>
</dbReference>
<gene>
    <name evidence="9" type="primary">ispE</name>
    <name evidence="12" type="ORF">EI77_01781</name>
</gene>
<evidence type="ECO:0000256" key="6">
    <source>
        <dbReference type="ARBA" id="ARBA00022777"/>
    </source>
</evidence>
<dbReference type="InterPro" id="IPR006204">
    <property type="entry name" value="GHMP_kinase_N_dom"/>
</dbReference>
<dbReference type="PIRSF" id="PIRSF010376">
    <property type="entry name" value="IspE"/>
    <property type="match status" value="1"/>
</dbReference>
<sequence length="285" mass="30870">MELSSPAKINLWLRVLGRRSDGFHEVETRLCKIGIADTVQIDLLGSGNDVELTCNVPGIPLDESNLVMKALRAFEQKTRQTRSWRIHLEKRIPSGAGLGGGSSNAAVVLRAVNELCGNPLKLVDLLKIAGGIGADVPCFLLDTPAADGSGRGEQVTGVEFPWKLPLVLIKPAFPIPTPWAYQHWKDSKELRGVLYGPQICPWGEMVNGLERPVFEKYRLLPALKTWLLSQKGVTAALMSGSGSTMFAITKSGAEAGALAEEARRWCGETAWVQATETLSSIENPA</sequence>
<feature type="domain" description="GHMP kinase C-terminal" evidence="11">
    <location>
        <begin position="207"/>
        <end position="266"/>
    </location>
</feature>
<protein>
    <recommendedName>
        <fullName evidence="3 9">4-diphosphocytidyl-2-C-methyl-D-erythritol kinase</fullName>
        <shortName evidence="9">CMK</shortName>
        <ecNumber evidence="2 9">2.7.1.148</ecNumber>
    </recommendedName>
    <alternativeName>
        <fullName evidence="8 9">4-(cytidine-5'-diphospho)-2-C-methyl-D-erythritol kinase</fullName>
    </alternativeName>
</protein>
<evidence type="ECO:0000256" key="3">
    <source>
        <dbReference type="ARBA" id="ARBA00017473"/>
    </source>
</evidence>
<keyword evidence="13" id="KW-1185">Reference proteome</keyword>
<organism evidence="12 13">
    <name type="scientific">Prosthecobacter fusiformis</name>
    <dbReference type="NCBI Taxonomy" id="48464"/>
    <lineage>
        <taxon>Bacteria</taxon>
        <taxon>Pseudomonadati</taxon>
        <taxon>Verrucomicrobiota</taxon>
        <taxon>Verrucomicrobiia</taxon>
        <taxon>Verrucomicrobiales</taxon>
        <taxon>Verrucomicrobiaceae</taxon>
        <taxon>Prosthecobacter</taxon>
    </lineage>
</organism>
<dbReference type="InterPro" id="IPR014721">
    <property type="entry name" value="Ribsml_uS5_D2-typ_fold_subgr"/>
</dbReference>
<dbReference type="Gene3D" id="3.30.230.10">
    <property type="match status" value="1"/>
</dbReference>
<keyword evidence="5 9" id="KW-0547">Nucleotide-binding</keyword>
<dbReference type="GO" id="GO:0005524">
    <property type="term" value="F:ATP binding"/>
    <property type="evidence" value="ECO:0007669"/>
    <property type="project" value="UniProtKB-UniRule"/>
</dbReference>
<comment type="pathway">
    <text evidence="9">Isoprenoid biosynthesis; isopentenyl diphosphate biosynthesis via DXP pathway; isopentenyl diphosphate from 1-deoxy-D-xylulose 5-phosphate: step 3/6.</text>
</comment>
<keyword evidence="6 9" id="KW-0418">Kinase</keyword>
<evidence type="ECO:0000256" key="2">
    <source>
        <dbReference type="ARBA" id="ARBA00012052"/>
    </source>
</evidence>
<evidence type="ECO:0000259" key="11">
    <source>
        <dbReference type="Pfam" id="PF08544"/>
    </source>
</evidence>
<accession>A0A4R7S4N1</accession>
<dbReference type="InterPro" id="IPR020568">
    <property type="entry name" value="Ribosomal_Su5_D2-typ_SF"/>
</dbReference>
<dbReference type="InterPro" id="IPR004424">
    <property type="entry name" value="IspE"/>
</dbReference>
<dbReference type="EC" id="2.7.1.148" evidence="2 9"/>
<feature type="binding site" evidence="9">
    <location>
        <begin position="93"/>
        <end position="103"/>
    </location>
    <ligand>
        <name>ATP</name>
        <dbReference type="ChEBI" id="CHEBI:30616"/>
    </ligand>
</feature>
<name>A0A4R7S4N1_9BACT</name>
<dbReference type="Pfam" id="PF00288">
    <property type="entry name" value="GHMP_kinases_N"/>
    <property type="match status" value="1"/>
</dbReference>
<comment type="function">
    <text evidence="9">Catalyzes the phosphorylation of the position 2 hydroxy group of 4-diphosphocytidyl-2C-methyl-D-erythritol.</text>
</comment>
<dbReference type="EMBL" id="SOCA01000002">
    <property type="protein sequence ID" value="TDU73311.1"/>
    <property type="molecule type" value="Genomic_DNA"/>
</dbReference>
<dbReference type="GO" id="GO:0019288">
    <property type="term" value="P:isopentenyl diphosphate biosynthetic process, methylerythritol 4-phosphate pathway"/>
    <property type="evidence" value="ECO:0007669"/>
    <property type="project" value="UniProtKB-UniRule"/>
</dbReference>
<dbReference type="PANTHER" id="PTHR43527:SF2">
    <property type="entry name" value="4-DIPHOSPHOCYTIDYL-2-C-METHYL-D-ERYTHRITOL KINASE, CHLOROPLASTIC"/>
    <property type="match status" value="1"/>
</dbReference>
<evidence type="ECO:0000256" key="9">
    <source>
        <dbReference type="HAMAP-Rule" id="MF_00061"/>
    </source>
</evidence>
<dbReference type="Proteomes" id="UP000295662">
    <property type="component" value="Unassembled WGS sequence"/>
</dbReference>
<comment type="similarity">
    <text evidence="1 9">Belongs to the GHMP kinase family. IspE subfamily.</text>
</comment>
<evidence type="ECO:0000256" key="4">
    <source>
        <dbReference type="ARBA" id="ARBA00022679"/>
    </source>
</evidence>
<dbReference type="NCBIfam" id="TIGR00154">
    <property type="entry name" value="ispE"/>
    <property type="match status" value="1"/>
</dbReference>
<comment type="catalytic activity">
    <reaction evidence="9">
        <text>4-CDP-2-C-methyl-D-erythritol + ATP = 4-CDP-2-C-methyl-D-erythritol 2-phosphate + ADP + H(+)</text>
        <dbReference type="Rhea" id="RHEA:18437"/>
        <dbReference type="ChEBI" id="CHEBI:15378"/>
        <dbReference type="ChEBI" id="CHEBI:30616"/>
        <dbReference type="ChEBI" id="CHEBI:57823"/>
        <dbReference type="ChEBI" id="CHEBI:57919"/>
        <dbReference type="ChEBI" id="CHEBI:456216"/>
        <dbReference type="EC" id="2.7.1.148"/>
    </reaction>
</comment>
<evidence type="ECO:0000256" key="1">
    <source>
        <dbReference type="ARBA" id="ARBA00009684"/>
    </source>
</evidence>
<keyword evidence="9" id="KW-0414">Isoprene biosynthesis</keyword>
<proteinExistence type="inferred from homology"/>
<dbReference type="SUPFAM" id="SSF55060">
    <property type="entry name" value="GHMP Kinase, C-terminal domain"/>
    <property type="match status" value="1"/>
</dbReference>
<keyword evidence="4 9" id="KW-0808">Transferase</keyword>
<evidence type="ECO:0000313" key="12">
    <source>
        <dbReference type="EMBL" id="TDU73311.1"/>
    </source>
</evidence>
<evidence type="ECO:0000259" key="10">
    <source>
        <dbReference type="Pfam" id="PF00288"/>
    </source>
</evidence>
<feature type="active site" evidence="9">
    <location>
        <position position="8"/>
    </location>
</feature>
<dbReference type="SUPFAM" id="SSF54211">
    <property type="entry name" value="Ribosomal protein S5 domain 2-like"/>
    <property type="match status" value="1"/>
</dbReference>